<dbReference type="GO" id="GO:1990133">
    <property type="term" value="C:molybdopterin adenylyltransferase complex"/>
    <property type="evidence" value="ECO:0007669"/>
    <property type="project" value="TreeGrafter"/>
</dbReference>
<comment type="similarity">
    <text evidence="2">Belongs to the MoaD family.</text>
</comment>
<evidence type="ECO:0000313" key="4">
    <source>
        <dbReference type="EMBL" id="MBB5342640.1"/>
    </source>
</evidence>
<sequence>MWVRVLYFGVLKDVFGRSGEDVELADEASVADLIAACRGRAVGAAGVWDSMAVAVNQEYARGVDVLKDGDEVALLPPVSGGVEGRLEGHDAG</sequence>
<comment type="caution">
    <text evidence="4">The sequence shown here is derived from an EMBL/GenBank/DDBJ whole genome shotgun (WGS) entry which is preliminary data.</text>
</comment>
<dbReference type="CDD" id="cd00754">
    <property type="entry name" value="Ubl_MoaD"/>
    <property type="match status" value="1"/>
</dbReference>
<evidence type="ECO:0000256" key="3">
    <source>
        <dbReference type="ARBA" id="ARBA00024247"/>
    </source>
</evidence>
<protein>
    <recommendedName>
        <fullName evidence="3">Molybdopterin synthase sulfur carrier subunit</fullName>
    </recommendedName>
</protein>
<dbReference type="AlphaFoldDB" id="A0A7W8J502"/>
<dbReference type="InterPro" id="IPR016155">
    <property type="entry name" value="Mopterin_synth/thiamin_S_b"/>
</dbReference>
<evidence type="ECO:0000256" key="2">
    <source>
        <dbReference type="ARBA" id="ARBA00024200"/>
    </source>
</evidence>
<evidence type="ECO:0000313" key="5">
    <source>
        <dbReference type="Proteomes" id="UP000569092"/>
    </source>
</evidence>
<dbReference type="SUPFAM" id="SSF54285">
    <property type="entry name" value="MoaD/ThiS"/>
    <property type="match status" value="1"/>
</dbReference>
<dbReference type="InterPro" id="IPR044672">
    <property type="entry name" value="MOCS2A"/>
</dbReference>
<dbReference type="UniPathway" id="UPA00344"/>
<dbReference type="Pfam" id="PF02597">
    <property type="entry name" value="ThiS"/>
    <property type="match status" value="1"/>
</dbReference>
<dbReference type="GO" id="GO:0006777">
    <property type="term" value="P:Mo-molybdopterin cofactor biosynthetic process"/>
    <property type="evidence" value="ECO:0007669"/>
    <property type="project" value="InterPro"/>
</dbReference>
<accession>A0A7W8J502</accession>
<gene>
    <name evidence="4" type="ORF">HDF10_000590</name>
</gene>
<dbReference type="Proteomes" id="UP000569092">
    <property type="component" value="Unassembled WGS sequence"/>
</dbReference>
<dbReference type="InterPro" id="IPR003749">
    <property type="entry name" value="ThiS/MoaD-like"/>
</dbReference>
<proteinExistence type="inferred from homology"/>
<dbReference type="GO" id="GO:0000166">
    <property type="term" value="F:nucleotide binding"/>
    <property type="evidence" value="ECO:0007669"/>
    <property type="project" value="UniProtKB-KW"/>
</dbReference>
<dbReference type="EMBL" id="JACHDZ010000001">
    <property type="protein sequence ID" value="MBB5342640.1"/>
    <property type="molecule type" value="Genomic_DNA"/>
</dbReference>
<name>A0A7W8J502_9BACT</name>
<organism evidence="4 5">
    <name type="scientific">Tunturiibacter lichenicola</name>
    <dbReference type="NCBI Taxonomy" id="2051959"/>
    <lineage>
        <taxon>Bacteria</taxon>
        <taxon>Pseudomonadati</taxon>
        <taxon>Acidobacteriota</taxon>
        <taxon>Terriglobia</taxon>
        <taxon>Terriglobales</taxon>
        <taxon>Acidobacteriaceae</taxon>
        <taxon>Tunturiibacter</taxon>
    </lineage>
</organism>
<keyword evidence="1" id="KW-0547">Nucleotide-binding</keyword>
<dbReference type="Gene3D" id="3.10.20.30">
    <property type="match status" value="1"/>
</dbReference>
<evidence type="ECO:0000256" key="1">
    <source>
        <dbReference type="ARBA" id="ARBA00022741"/>
    </source>
</evidence>
<dbReference type="InterPro" id="IPR012675">
    <property type="entry name" value="Beta-grasp_dom_sf"/>
</dbReference>
<dbReference type="PANTHER" id="PTHR33359">
    <property type="entry name" value="MOLYBDOPTERIN SYNTHASE SULFUR CARRIER SUBUNIT"/>
    <property type="match status" value="1"/>
</dbReference>
<reference evidence="4 5" key="1">
    <citation type="submission" date="2020-08" db="EMBL/GenBank/DDBJ databases">
        <title>Genomic Encyclopedia of Type Strains, Phase IV (KMG-V): Genome sequencing to study the core and pangenomes of soil and plant-associated prokaryotes.</title>
        <authorList>
            <person name="Whitman W."/>
        </authorList>
    </citation>
    <scope>NUCLEOTIDE SEQUENCE [LARGE SCALE GENOMIC DNA]</scope>
    <source>
        <strain evidence="4 5">M8US30</strain>
    </source>
</reference>
<dbReference type="PANTHER" id="PTHR33359:SF1">
    <property type="entry name" value="MOLYBDOPTERIN SYNTHASE SULFUR CARRIER SUBUNIT"/>
    <property type="match status" value="1"/>
</dbReference>